<comment type="similarity">
    <text evidence="2">Belongs to the SAP30 family.</text>
</comment>
<dbReference type="InterPro" id="IPR025718">
    <property type="entry name" value="SAP30_Sin3-bd"/>
</dbReference>
<evidence type="ECO:0000256" key="3">
    <source>
        <dbReference type="ARBA" id="ARBA00022491"/>
    </source>
</evidence>
<dbReference type="OrthoDB" id="510958at2759"/>
<evidence type="ECO:0000313" key="10">
    <source>
        <dbReference type="Proteomes" id="UP000236333"/>
    </source>
</evidence>
<keyword evidence="10" id="KW-1185">Reference proteome</keyword>
<dbReference type="InterPro" id="IPR038291">
    <property type="entry name" value="SAP30_C_sf"/>
</dbReference>
<dbReference type="PANTHER" id="PTHR13286">
    <property type="entry name" value="SAP30"/>
    <property type="match status" value="1"/>
</dbReference>
<protein>
    <submittedName>
        <fullName evidence="9">Histone deacetylase complex subunit SAP30L-A</fullName>
    </submittedName>
</protein>
<evidence type="ECO:0000256" key="1">
    <source>
        <dbReference type="ARBA" id="ARBA00004123"/>
    </source>
</evidence>
<feature type="domain" description="Histone deacetylase complex subunit SAP30 Sin3 binding" evidence="8">
    <location>
        <begin position="46"/>
        <end position="98"/>
    </location>
</feature>
<keyword evidence="6" id="KW-0539">Nucleus</keyword>
<reference evidence="9 10" key="1">
    <citation type="journal article" date="2017" name="Mol. Biol. Evol.">
        <title>The 4-celled Tetrabaena socialis nuclear genome reveals the essential components for genetic control of cell number at the origin of multicellularity in the volvocine lineage.</title>
        <authorList>
            <person name="Featherston J."/>
            <person name="Arakaki Y."/>
            <person name="Hanschen E.R."/>
            <person name="Ferris P.J."/>
            <person name="Michod R.E."/>
            <person name="Olson B.J.S.C."/>
            <person name="Nozaki H."/>
            <person name="Durand P.M."/>
        </authorList>
    </citation>
    <scope>NUCLEOTIDE SEQUENCE [LARGE SCALE GENOMIC DNA]</scope>
    <source>
        <strain evidence="9 10">NIES-571</strain>
    </source>
</reference>
<keyword evidence="3" id="KW-0678">Repressor</keyword>
<feature type="region of interest" description="Disordered" evidence="7">
    <location>
        <begin position="1"/>
        <end position="36"/>
    </location>
</feature>
<keyword evidence="4" id="KW-0805">Transcription regulation</keyword>
<name>A0A2J7ZX92_9CHLO</name>
<evidence type="ECO:0000256" key="2">
    <source>
        <dbReference type="ARBA" id="ARBA00006283"/>
    </source>
</evidence>
<proteinExistence type="inferred from homology"/>
<dbReference type="EMBL" id="PGGS01000351">
    <property type="protein sequence ID" value="PNH04889.1"/>
    <property type="molecule type" value="Genomic_DNA"/>
</dbReference>
<gene>
    <name evidence="9" type="ORF">TSOC_008871</name>
</gene>
<dbReference type="InterPro" id="IPR024145">
    <property type="entry name" value="His_deAcase_SAP30/SAP30L"/>
</dbReference>
<dbReference type="Proteomes" id="UP000236333">
    <property type="component" value="Unassembled WGS sequence"/>
</dbReference>
<sequence>MADRRPTRPSAARAKDHFTAQSESDDEGGRPTRSSRRITRVDLSKLDVASLHRYRKCYKLGDAPATATKEELLPSVSRHFAHQVVDEEEVLLKFVLSVQRHNQQQQQQRVYNAMLLKQHQQQQHQVVQHQLQQQLQYRAFQQVGQGQQPNHISHIKGGVMKPRR</sequence>
<evidence type="ECO:0000256" key="6">
    <source>
        <dbReference type="ARBA" id="ARBA00023242"/>
    </source>
</evidence>
<dbReference type="Gene3D" id="6.10.160.20">
    <property type="match status" value="1"/>
</dbReference>
<organism evidence="9 10">
    <name type="scientific">Tetrabaena socialis</name>
    <dbReference type="NCBI Taxonomy" id="47790"/>
    <lineage>
        <taxon>Eukaryota</taxon>
        <taxon>Viridiplantae</taxon>
        <taxon>Chlorophyta</taxon>
        <taxon>core chlorophytes</taxon>
        <taxon>Chlorophyceae</taxon>
        <taxon>CS clade</taxon>
        <taxon>Chlamydomonadales</taxon>
        <taxon>Tetrabaenaceae</taxon>
        <taxon>Tetrabaena</taxon>
    </lineage>
</organism>
<evidence type="ECO:0000256" key="4">
    <source>
        <dbReference type="ARBA" id="ARBA00023015"/>
    </source>
</evidence>
<dbReference type="Pfam" id="PF13867">
    <property type="entry name" value="SAP30_Sin3_bdg"/>
    <property type="match status" value="1"/>
</dbReference>
<comment type="subcellular location">
    <subcellularLocation>
        <location evidence="1">Nucleus</location>
    </subcellularLocation>
</comment>
<evidence type="ECO:0000259" key="8">
    <source>
        <dbReference type="Pfam" id="PF13867"/>
    </source>
</evidence>
<evidence type="ECO:0000256" key="5">
    <source>
        <dbReference type="ARBA" id="ARBA00023163"/>
    </source>
</evidence>
<dbReference type="GO" id="GO:0005634">
    <property type="term" value="C:nucleus"/>
    <property type="evidence" value="ECO:0007669"/>
    <property type="project" value="UniProtKB-SubCell"/>
</dbReference>
<keyword evidence="5" id="KW-0804">Transcription</keyword>
<comment type="caution">
    <text evidence="9">The sequence shown here is derived from an EMBL/GenBank/DDBJ whole genome shotgun (WGS) entry which is preliminary data.</text>
</comment>
<evidence type="ECO:0000313" key="9">
    <source>
        <dbReference type="EMBL" id="PNH04889.1"/>
    </source>
</evidence>
<accession>A0A2J7ZX92</accession>
<evidence type="ECO:0000256" key="7">
    <source>
        <dbReference type="SAM" id="MobiDB-lite"/>
    </source>
</evidence>
<dbReference type="AlphaFoldDB" id="A0A2J7ZX92"/>